<comment type="subcellular location">
    <subcellularLocation>
        <location evidence="1">Nucleus</location>
    </subcellularLocation>
</comment>
<dbReference type="Pfam" id="PF00249">
    <property type="entry name" value="Myb_DNA-binding"/>
    <property type="match status" value="1"/>
</dbReference>
<evidence type="ECO:0000256" key="3">
    <source>
        <dbReference type="ARBA" id="ARBA00023125"/>
    </source>
</evidence>
<dbReference type="PROSITE" id="PS51294">
    <property type="entry name" value="HTH_MYB"/>
    <property type="match status" value="1"/>
</dbReference>
<evidence type="ECO:0000256" key="5">
    <source>
        <dbReference type="ARBA" id="ARBA00023242"/>
    </source>
</evidence>
<reference evidence="8 9" key="1">
    <citation type="journal article" date="2013" name="Proc. Natl. Acad. Sci. U.S.A.">
        <title>Fine-scale variation in meiotic recombination in Mimulus inferred from population shotgun sequencing.</title>
        <authorList>
            <person name="Hellsten U."/>
            <person name="Wright K.M."/>
            <person name="Jenkins J."/>
            <person name="Shu S."/>
            <person name="Yuan Y."/>
            <person name="Wessler S.R."/>
            <person name="Schmutz J."/>
            <person name="Willis J.H."/>
            <person name="Rokhsar D.S."/>
        </authorList>
    </citation>
    <scope>NUCLEOTIDE SEQUENCE [LARGE SCALE GENOMIC DNA]</scope>
    <source>
        <strain evidence="9">cv. DUN x IM62</strain>
    </source>
</reference>
<dbReference type="PANTHER" id="PTHR31003:SF22">
    <property type="entry name" value="TRANSCRIPTION FACTOR HHO5"/>
    <property type="match status" value="1"/>
</dbReference>
<dbReference type="PANTHER" id="PTHR31003">
    <property type="entry name" value="MYB FAMILY TRANSCRIPTION FACTOR"/>
    <property type="match status" value="1"/>
</dbReference>
<feature type="region of interest" description="Disordered" evidence="6">
    <location>
        <begin position="262"/>
        <end position="317"/>
    </location>
</feature>
<dbReference type="InterPro" id="IPR001005">
    <property type="entry name" value="SANT/Myb"/>
</dbReference>
<evidence type="ECO:0000259" key="7">
    <source>
        <dbReference type="PROSITE" id="PS51294"/>
    </source>
</evidence>
<evidence type="ECO:0000313" key="9">
    <source>
        <dbReference type="Proteomes" id="UP000030748"/>
    </source>
</evidence>
<dbReference type="SUPFAM" id="SSF46689">
    <property type="entry name" value="Homeodomain-like"/>
    <property type="match status" value="1"/>
</dbReference>
<gene>
    <name evidence="8" type="ORF">MIMGU_mgv1a010286mg</name>
</gene>
<dbReference type="InterPro" id="IPR006447">
    <property type="entry name" value="Myb_dom_plants"/>
</dbReference>
<proteinExistence type="predicted"/>
<keyword evidence="9" id="KW-1185">Reference proteome</keyword>
<keyword evidence="2" id="KW-0805">Transcription regulation</keyword>
<feature type="domain" description="HTH myb-type" evidence="7">
    <location>
        <begin position="193"/>
        <end position="253"/>
    </location>
</feature>
<accession>A0A022RHZ1</accession>
<name>A0A022RHZ1_ERYGU</name>
<keyword evidence="4" id="KW-0804">Transcription</keyword>
<evidence type="ECO:0000256" key="6">
    <source>
        <dbReference type="SAM" id="MobiDB-lite"/>
    </source>
</evidence>
<keyword evidence="5" id="KW-0539">Nucleus</keyword>
<evidence type="ECO:0000256" key="4">
    <source>
        <dbReference type="ARBA" id="ARBA00023163"/>
    </source>
</evidence>
<dbReference type="InterPro" id="IPR058673">
    <property type="entry name" value="HHO5-like_N"/>
</dbReference>
<dbReference type="Proteomes" id="UP000030748">
    <property type="component" value="Unassembled WGS sequence"/>
</dbReference>
<protein>
    <recommendedName>
        <fullName evidence="7">HTH myb-type domain-containing protein</fullName>
    </recommendedName>
</protein>
<dbReference type="GO" id="GO:0003700">
    <property type="term" value="F:DNA-binding transcription factor activity"/>
    <property type="evidence" value="ECO:0007669"/>
    <property type="project" value="InterPro"/>
</dbReference>
<organism evidence="8 9">
    <name type="scientific">Erythranthe guttata</name>
    <name type="common">Yellow monkey flower</name>
    <name type="synonym">Mimulus guttatus</name>
    <dbReference type="NCBI Taxonomy" id="4155"/>
    <lineage>
        <taxon>Eukaryota</taxon>
        <taxon>Viridiplantae</taxon>
        <taxon>Streptophyta</taxon>
        <taxon>Embryophyta</taxon>
        <taxon>Tracheophyta</taxon>
        <taxon>Spermatophyta</taxon>
        <taxon>Magnoliopsida</taxon>
        <taxon>eudicotyledons</taxon>
        <taxon>Gunneridae</taxon>
        <taxon>Pentapetalae</taxon>
        <taxon>asterids</taxon>
        <taxon>lamiids</taxon>
        <taxon>Lamiales</taxon>
        <taxon>Phrymaceae</taxon>
        <taxon>Erythranthe</taxon>
    </lineage>
</organism>
<evidence type="ECO:0000256" key="1">
    <source>
        <dbReference type="ARBA" id="ARBA00004123"/>
    </source>
</evidence>
<dbReference type="InterPro" id="IPR017930">
    <property type="entry name" value="Myb_dom"/>
</dbReference>
<dbReference type="GO" id="GO:0003677">
    <property type="term" value="F:DNA binding"/>
    <property type="evidence" value="ECO:0007669"/>
    <property type="project" value="UniProtKB-KW"/>
</dbReference>
<dbReference type="GO" id="GO:0005634">
    <property type="term" value="C:nucleus"/>
    <property type="evidence" value="ECO:0007669"/>
    <property type="project" value="UniProtKB-SubCell"/>
</dbReference>
<dbReference type="eggNOG" id="ENOG502SKX7">
    <property type="taxonomic scope" value="Eukaryota"/>
</dbReference>
<dbReference type="FunFam" id="1.10.10.60:FF:000002">
    <property type="entry name" value="Myb family transcription factor"/>
    <property type="match status" value="1"/>
</dbReference>
<dbReference type="NCBIfam" id="TIGR01557">
    <property type="entry name" value="myb_SHAQKYF"/>
    <property type="match status" value="1"/>
</dbReference>
<dbReference type="Gene3D" id="1.10.10.60">
    <property type="entry name" value="Homeodomain-like"/>
    <property type="match status" value="1"/>
</dbReference>
<dbReference type="AlphaFoldDB" id="A0A022RHZ1"/>
<dbReference type="InterPro" id="IPR044787">
    <property type="entry name" value="HHO5-like"/>
</dbReference>
<dbReference type="InterPro" id="IPR009057">
    <property type="entry name" value="Homeodomain-like_sf"/>
</dbReference>
<keyword evidence="3" id="KW-0238">DNA-binding</keyword>
<sequence length="317" mass="35802">MGDRNLKTISDILAEVSRTDDFSRKLRKLEFYVGAFEDELRKIDGFKRELPNCMRLLIDAIQRLKEEELMLFKSEGGNGRAKASNDSRERKNWMSSVQLWTTPVQYETNYLTRNQDSILHLTSRCDQEGEGNGSKFRHKEGSFMPFKKSYDVAMVEEERGGNPLRQPTAVPVHGLTVKGHFGPGRPKLHQQELEKKHRRCWSPELHDRFVDALNQLGGAQIATPKQIRGIMKVEGLTNDEVKSHLQKYRIHVRKVPTLSNPVAAHSASPQGHLCLLPRPDEEGSATGGASLEEEEEGEKTEGCVSNGGAHKHVDRNV</sequence>
<dbReference type="EMBL" id="KI630445">
    <property type="protein sequence ID" value="EYU39398.1"/>
    <property type="molecule type" value="Genomic_DNA"/>
</dbReference>
<evidence type="ECO:0000313" key="8">
    <source>
        <dbReference type="EMBL" id="EYU39398.1"/>
    </source>
</evidence>
<evidence type="ECO:0000256" key="2">
    <source>
        <dbReference type="ARBA" id="ARBA00023015"/>
    </source>
</evidence>
<dbReference type="Pfam" id="PF26575">
    <property type="entry name" value="HHO5_N"/>
    <property type="match status" value="1"/>
</dbReference>